<dbReference type="KEGG" id="csto:CGC58_11555"/>
<dbReference type="RefSeq" id="WP_095896851.1">
    <property type="nucleotide sequence ID" value="NZ_BOPJ01000006.1"/>
</dbReference>
<reference evidence="1" key="2">
    <citation type="journal article" date="2017" name="Genome Announc.">
        <title>Twelve Complete Reference Genomes of Clinical Isolates in the Capnocytophaga Genus.</title>
        <authorList>
            <person name="Villarma A."/>
            <person name="Gulvik C.A."/>
            <person name="Rowe L.A."/>
            <person name="Sheth M."/>
            <person name="Juieng P."/>
            <person name="Nicholson A.C."/>
            <person name="Loparev V.N."/>
            <person name="McQuiston J.R."/>
        </authorList>
    </citation>
    <scope>NUCLEOTIDE SEQUENCE</scope>
    <source>
        <strain evidence="1">H2177</strain>
    </source>
</reference>
<gene>
    <name evidence="2" type="ORF">ACI76L_12025</name>
    <name evidence="1" type="ORF">CGC58_11555</name>
</gene>
<dbReference type="Proteomes" id="UP001622370">
    <property type="component" value="Unassembled WGS sequence"/>
</dbReference>
<dbReference type="EMBL" id="CP022387">
    <property type="protein sequence ID" value="ATA90309.1"/>
    <property type="molecule type" value="Genomic_DNA"/>
</dbReference>
<reference evidence="2" key="4">
    <citation type="submission" date="2024-10" db="EMBL/GenBank/DDBJ databases">
        <authorList>
            <person name="Bergman P."/>
            <person name="Andersson A.F."/>
            <person name="Zangenah S."/>
            <person name="Abbasi N."/>
        </authorList>
    </citation>
    <scope>NUCLEOTIDE SEQUENCE</scope>
    <source>
        <strain evidence="2">W5</strain>
    </source>
</reference>
<evidence type="ECO:0000313" key="4">
    <source>
        <dbReference type="Proteomes" id="UP001622370"/>
    </source>
</evidence>
<keyword evidence="4" id="KW-1185">Reference proteome</keyword>
<accession>A0A250FYR2</accession>
<sequence length="203" mass="23783">MNLDEKLSARYKFSTTSYEKEQEIKYSRIIKITRIPYSREDIFAFGLLCEKIEYKVPQISFFLKKVALVFSNIIIFVDKRGAIINVYSHEQIQKKWQKIKASVLNDHKGEEIDSFVQVVDSVVNDKKALIAFLESDAMYGLFFNKKWEQLSHTCNASPSKVFNEIIVDDLPHYKFLYKGTFLKEVKKRNSNQLYEVLCQGLII</sequence>
<evidence type="ECO:0000313" key="1">
    <source>
        <dbReference type="EMBL" id="ATA90309.1"/>
    </source>
</evidence>
<evidence type="ECO:0000313" key="2">
    <source>
        <dbReference type="EMBL" id="MFK8294514.1"/>
    </source>
</evidence>
<proteinExistence type="predicted"/>
<dbReference type="Proteomes" id="UP000217348">
    <property type="component" value="Chromosome"/>
</dbReference>
<reference evidence="2 4" key="1">
    <citation type="journal article" date="2016" name="Sci. Rep.">
        <title>Whole genome sequencing identifies a novel species of the genus Capnocytophaga isolated from dog and cat bite wounds in humans.</title>
        <authorList>
            <person name="Zangenah S."/>
            <person name="Abbasi N."/>
            <person name="Andersson A.F."/>
            <person name="Bergman P."/>
        </authorList>
    </citation>
    <scope>NUCLEOTIDE SEQUENCE [LARGE SCALE GENOMIC DNA]</scope>
    <source>
        <strain evidence="2 4">W5</strain>
    </source>
</reference>
<dbReference type="OrthoDB" id="1246696at2"/>
<protein>
    <submittedName>
        <fullName evidence="1">Uncharacterized protein</fullName>
    </submittedName>
</protein>
<dbReference type="EMBL" id="JBJGWJ010000013">
    <property type="protein sequence ID" value="MFK8294514.1"/>
    <property type="molecule type" value="Genomic_DNA"/>
</dbReference>
<organism evidence="1 3">
    <name type="scientific">Capnocytophaga stomatis</name>
    <dbReference type="NCBI Taxonomy" id="1848904"/>
    <lineage>
        <taxon>Bacteria</taxon>
        <taxon>Pseudomonadati</taxon>
        <taxon>Bacteroidota</taxon>
        <taxon>Flavobacteriia</taxon>
        <taxon>Flavobacteriales</taxon>
        <taxon>Flavobacteriaceae</taxon>
        <taxon>Capnocytophaga</taxon>
    </lineage>
</organism>
<reference evidence="3" key="3">
    <citation type="submission" date="2017-06" db="EMBL/GenBank/DDBJ databases">
        <title>Capnocytophaga spp. assemblies.</title>
        <authorList>
            <person name="Gulvik C.A."/>
        </authorList>
    </citation>
    <scope>NUCLEOTIDE SEQUENCE [LARGE SCALE GENOMIC DNA]</scope>
    <source>
        <strain evidence="3">H2177</strain>
    </source>
</reference>
<evidence type="ECO:0000313" key="3">
    <source>
        <dbReference type="Proteomes" id="UP000217348"/>
    </source>
</evidence>
<name>A0A250FYR2_9FLAO</name>
<dbReference type="AlphaFoldDB" id="A0A250FYR2"/>